<comment type="caution">
    <text evidence="12">Lacks conserved residue(s) required for the propagation of feature annotation.</text>
</comment>
<evidence type="ECO:0000259" key="16">
    <source>
        <dbReference type="Pfam" id="PF08245"/>
    </source>
</evidence>
<sequence>MNLKDIIKDYKFDLIKGDLDTEITGIENDSRKIKKGNLFIAEKGFTVDGHNYIHKAIENGAVAVILEKEVSIVEDITIIKVEDSVDALARVSGVFYEEPWKSLDMVGITGTNGKTSITYFIKSILEENNKNVGIIGTIGAVIGNKNVKLDNTTPNALVIHDLLKKMVDIKTDICIMEVSSHSLELKRVEYMDFQVGIFTNLTKDHLDYHKTMDKYFNSKLKLFYKTNKFNIINIDDNYGKKIVEIVGERVPLLTYGIEDEAHIFATNIDFTLSKVGFTLNTPRGNVDILLNVPGEFSVYNALAAAACAYAYEIPLEIIKKGLESVEGIKGRFEVVPTNTPYTVIIDFAHTADGLEKVLTVIDKFTEGRKLVVFGAGGNRDKTKRPEMGETVGRHADLSIVTSDNPRYEDPEMIIEDILVGIKKVNGNYVKIVDRIEAIKYAIDNAKPKDVILLAGKGHETYTIIGDKTFPCDERQIVLDYVCLKDN</sequence>
<evidence type="ECO:0000256" key="6">
    <source>
        <dbReference type="ARBA" id="ARBA00022741"/>
    </source>
</evidence>
<dbReference type="PANTHER" id="PTHR23135:SF4">
    <property type="entry name" value="UDP-N-ACETYLMURAMOYL-L-ALANYL-D-GLUTAMATE--2,6-DIAMINOPIMELATE LIGASE MURE HOMOLOG, CHLOROPLASTIC"/>
    <property type="match status" value="1"/>
</dbReference>
<feature type="binding site" evidence="12">
    <location>
        <position position="187"/>
    </location>
    <ligand>
        <name>UDP-N-acetyl-alpha-D-muramoyl-L-alanyl-D-glutamate</name>
        <dbReference type="ChEBI" id="CHEBI:83900"/>
    </ligand>
</feature>
<feature type="binding site" evidence="12">
    <location>
        <position position="455"/>
    </location>
    <ligand>
        <name>meso-2,6-diaminopimelate</name>
        <dbReference type="ChEBI" id="CHEBI:57791"/>
    </ligand>
</feature>
<dbReference type="InterPro" id="IPR005761">
    <property type="entry name" value="UDP-N-AcMur-Glu-dNH2Pim_ligase"/>
</dbReference>
<feature type="binding site" evidence="12">
    <location>
        <position position="30"/>
    </location>
    <ligand>
        <name>UDP-N-acetyl-alpha-D-muramoyl-L-alanyl-D-glutamate</name>
        <dbReference type="ChEBI" id="CHEBI:83900"/>
    </ligand>
</feature>
<dbReference type="SUPFAM" id="SSF63418">
    <property type="entry name" value="MurE/MurF N-terminal domain"/>
    <property type="match status" value="1"/>
</dbReference>
<keyword evidence="8 12" id="KW-0133">Cell shape</keyword>
<evidence type="ECO:0000256" key="7">
    <source>
        <dbReference type="ARBA" id="ARBA00022840"/>
    </source>
</evidence>
<keyword evidence="12" id="KW-0460">Magnesium</keyword>
<dbReference type="GO" id="GO:0009252">
    <property type="term" value="P:peptidoglycan biosynthetic process"/>
    <property type="evidence" value="ECO:0007669"/>
    <property type="project" value="UniProtKB-UniRule"/>
</dbReference>
<evidence type="ECO:0000256" key="10">
    <source>
        <dbReference type="ARBA" id="ARBA00023306"/>
    </source>
</evidence>
<evidence type="ECO:0000256" key="1">
    <source>
        <dbReference type="ARBA" id="ARBA00004752"/>
    </source>
</evidence>
<dbReference type="GeneID" id="90995190"/>
<feature type="domain" description="Mur ligase C-terminal" evidence="15">
    <location>
        <begin position="330"/>
        <end position="457"/>
    </location>
</feature>
<dbReference type="NCBIfam" id="TIGR01085">
    <property type="entry name" value="murE"/>
    <property type="match status" value="1"/>
</dbReference>
<keyword evidence="11 12" id="KW-0961">Cell wall biogenesis/degradation</keyword>
<keyword evidence="5 12" id="KW-0132">Cell division</keyword>
<feature type="short sequence motif" description="Meso-diaminopimelate recognition motif" evidence="12">
    <location>
        <begin position="403"/>
        <end position="406"/>
    </location>
</feature>
<dbReference type="GO" id="GO:0051301">
    <property type="term" value="P:cell division"/>
    <property type="evidence" value="ECO:0007669"/>
    <property type="project" value="UniProtKB-KW"/>
</dbReference>
<dbReference type="SUPFAM" id="SSF53244">
    <property type="entry name" value="MurD-like peptide ligases, peptide-binding domain"/>
    <property type="match status" value="1"/>
</dbReference>
<keyword evidence="18" id="KW-1185">Reference proteome</keyword>
<feature type="binding site" evidence="12">
    <location>
        <position position="379"/>
    </location>
    <ligand>
        <name>meso-2,6-diaminopimelate</name>
        <dbReference type="ChEBI" id="CHEBI:57791"/>
    </ligand>
</feature>
<dbReference type="GO" id="GO:0008360">
    <property type="term" value="P:regulation of cell shape"/>
    <property type="evidence" value="ECO:0007669"/>
    <property type="project" value="UniProtKB-KW"/>
</dbReference>
<keyword evidence="7 12" id="KW-0067">ATP-binding</keyword>
<feature type="binding site" evidence="12">
    <location>
        <position position="179"/>
    </location>
    <ligand>
        <name>UDP-N-acetyl-alpha-D-muramoyl-L-alanyl-D-glutamate</name>
        <dbReference type="ChEBI" id="CHEBI:83900"/>
    </ligand>
</feature>
<comment type="subcellular location">
    <subcellularLocation>
        <location evidence="12 13">Cytoplasm</location>
    </subcellularLocation>
</comment>
<comment type="cofactor">
    <cofactor evidence="12">
        <name>Mg(2+)</name>
        <dbReference type="ChEBI" id="CHEBI:18420"/>
    </cofactor>
</comment>
<dbReference type="InterPro" id="IPR004101">
    <property type="entry name" value="Mur_ligase_C"/>
</dbReference>
<dbReference type="Proteomes" id="UP000184114">
    <property type="component" value="Unassembled WGS sequence"/>
</dbReference>
<dbReference type="InterPro" id="IPR018109">
    <property type="entry name" value="Folylpolyglutamate_synth_CS"/>
</dbReference>
<evidence type="ECO:0000256" key="2">
    <source>
        <dbReference type="ARBA" id="ARBA00005898"/>
    </source>
</evidence>
<dbReference type="UniPathway" id="UPA00219"/>
<reference evidence="18" key="1">
    <citation type="submission" date="2016-11" db="EMBL/GenBank/DDBJ databases">
        <authorList>
            <person name="Varghese N."/>
            <person name="Submissions S."/>
        </authorList>
    </citation>
    <scope>NUCLEOTIDE SEQUENCE [LARGE SCALE GENOMIC DNA]</scope>
    <source>
        <strain evidence="18">DSM 18095</strain>
    </source>
</reference>
<evidence type="ECO:0000256" key="12">
    <source>
        <dbReference type="HAMAP-Rule" id="MF_00208"/>
    </source>
</evidence>
<evidence type="ECO:0000256" key="4">
    <source>
        <dbReference type="ARBA" id="ARBA00022598"/>
    </source>
</evidence>
<comment type="catalytic activity">
    <reaction evidence="12">
        <text>UDP-N-acetyl-alpha-D-muramoyl-L-alanyl-D-glutamate + meso-2,6-diaminopimelate + ATP = UDP-N-acetyl-alpha-D-muramoyl-L-alanyl-gamma-D-glutamyl-meso-2,6-diaminopimelate + ADP + phosphate + H(+)</text>
        <dbReference type="Rhea" id="RHEA:23676"/>
        <dbReference type="ChEBI" id="CHEBI:15378"/>
        <dbReference type="ChEBI" id="CHEBI:30616"/>
        <dbReference type="ChEBI" id="CHEBI:43474"/>
        <dbReference type="ChEBI" id="CHEBI:57791"/>
        <dbReference type="ChEBI" id="CHEBI:83900"/>
        <dbReference type="ChEBI" id="CHEBI:83905"/>
        <dbReference type="ChEBI" id="CHEBI:456216"/>
        <dbReference type="EC" id="6.3.2.13"/>
    </reaction>
</comment>
<dbReference type="HAMAP" id="MF_00208">
    <property type="entry name" value="MurE"/>
    <property type="match status" value="1"/>
</dbReference>
<organism evidence="17 18">
    <name type="scientific">Tissierella praeacuta DSM 18095</name>
    <dbReference type="NCBI Taxonomy" id="1123404"/>
    <lineage>
        <taxon>Bacteria</taxon>
        <taxon>Bacillati</taxon>
        <taxon>Bacillota</taxon>
        <taxon>Tissierellia</taxon>
        <taxon>Tissierellales</taxon>
        <taxon>Tissierellaceae</taxon>
        <taxon>Tissierella</taxon>
    </lineage>
</organism>
<dbReference type="GO" id="GO:0004326">
    <property type="term" value="F:tetrahydrofolylpolyglutamate synthase activity"/>
    <property type="evidence" value="ECO:0007669"/>
    <property type="project" value="InterPro"/>
</dbReference>
<feature type="binding site" evidence="12">
    <location>
        <begin position="110"/>
        <end position="116"/>
    </location>
    <ligand>
        <name>ATP</name>
        <dbReference type="ChEBI" id="CHEBI:30616"/>
    </ligand>
</feature>
<evidence type="ECO:0000259" key="15">
    <source>
        <dbReference type="Pfam" id="PF02875"/>
    </source>
</evidence>
<name>A0A1M4SUR4_9FIRM</name>
<dbReference type="EMBL" id="FQTY01000001">
    <property type="protein sequence ID" value="SHE35951.1"/>
    <property type="molecule type" value="Genomic_DNA"/>
</dbReference>
<dbReference type="NCBIfam" id="NF001126">
    <property type="entry name" value="PRK00139.1-4"/>
    <property type="match status" value="1"/>
</dbReference>
<gene>
    <name evidence="12" type="primary">murE</name>
    <name evidence="17" type="ORF">SAMN02745784_00506</name>
</gene>
<dbReference type="InterPro" id="IPR035911">
    <property type="entry name" value="MurE/MurF_N"/>
</dbReference>
<dbReference type="GO" id="GO:0000287">
    <property type="term" value="F:magnesium ion binding"/>
    <property type="evidence" value="ECO:0007669"/>
    <property type="project" value="UniProtKB-UniRule"/>
</dbReference>
<dbReference type="GO" id="GO:0008765">
    <property type="term" value="F:UDP-N-acetylmuramoylalanyl-D-glutamate-2,6-diaminopimelate ligase activity"/>
    <property type="evidence" value="ECO:0007669"/>
    <property type="project" value="UniProtKB-UniRule"/>
</dbReference>
<dbReference type="InterPro" id="IPR000713">
    <property type="entry name" value="Mur_ligase_N"/>
</dbReference>
<dbReference type="InterPro" id="IPR036615">
    <property type="entry name" value="Mur_ligase_C_dom_sf"/>
</dbReference>
<dbReference type="InterPro" id="IPR013221">
    <property type="entry name" value="Mur_ligase_cen"/>
</dbReference>
<evidence type="ECO:0000313" key="17">
    <source>
        <dbReference type="EMBL" id="SHE35951.1"/>
    </source>
</evidence>
<evidence type="ECO:0000256" key="3">
    <source>
        <dbReference type="ARBA" id="ARBA00022490"/>
    </source>
</evidence>
<feature type="modified residue" description="N6-carboxylysine" evidence="12">
    <location>
        <position position="219"/>
    </location>
</feature>
<dbReference type="PROSITE" id="PS01011">
    <property type="entry name" value="FOLYLPOLYGLU_SYNT_1"/>
    <property type="match status" value="1"/>
</dbReference>
<protein>
    <recommendedName>
        <fullName evidence="12">UDP-N-acetylmuramoyl-L-alanyl-D-glutamate--2,6-diaminopimelate ligase</fullName>
        <ecNumber evidence="12">6.3.2.13</ecNumber>
    </recommendedName>
    <alternativeName>
        <fullName evidence="12">Meso-A2pm-adding enzyme</fullName>
    </alternativeName>
    <alternativeName>
        <fullName evidence="12">Meso-diaminopimelate-adding enzyme</fullName>
    </alternativeName>
    <alternativeName>
        <fullName evidence="12">UDP-MurNAc-L-Ala-D-Glu:meso-diaminopimelate ligase</fullName>
    </alternativeName>
    <alternativeName>
        <fullName evidence="12">UDP-MurNAc-tripeptide synthetase</fullName>
    </alternativeName>
    <alternativeName>
        <fullName evidence="12">UDP-N-acetylmuramyl-tripeptide synthetase</fullName>
    </alternativeName>
</protein>
<comment type="similarity">
    <text evidence="2 12">Belongs to the MurCDEF family. MurE subfamily.</text>
</comment>
<evidence type="ECO:0000256" key="13">
    <source>
        <dbReference type="RuleBase" id="RU004135"/>
    </source>
</evidence>
<dbReference type="Gene3D" id="3.40.1390.10">
    <property type="entry name" value="MurE/MurF, N-terminal domain"/>
    <property type="match status" value="1"/>
</dbReference>
<feature type="binding site" evidence="12">
    <location>
        <begin position="403"/>
        <end position="406"/>
    </location>
    <ligand>
        <name>meso-2,6-diaminopimelate</name>
        <dbReference type="ChEBI" id="CHEBI:57791"/>
    </ligand>
</feature>
<dbReference type="NCBIfam" id="NF001124">
    <property type="entry name" value="PRK00139.1-2"/>
    <property type="match status" value="1"/>
</dbReference>
<dbReference type="PANTHER" id="PTHR23135">
    <property type="entry name" value="MUR LIGASE FAMILY MEMBER"/>
    <property type="match status" value="1"/>
</dbReference>
<comment type="pathway">
    <text evidence="1 12 13">Cell wall biogenesis; peptidoglycan biosynthesis.</text>
</comment>
<dbReference type="RefSeq" id="WP_072972741.1">
    <property type="nucleotide sequence ID" value="NZ_FQTY01000001.1"/>
</dbReference>
<dbReference type="Pfam" id="PF02875">
    <property type="entry name" value="Mur_ligase_C"/>
    <property type="match status" value="1"/>
</dbReference>
<keyword evidence="4 12" id="KW-0436">Ligase</keyword>
<comment type="PTM">
    <text evidence="12">Carboxylation is probably crucial for Mg(2+) binding and, consequently, for the gamma-phosphate positioning of ATP.</text>
</comment>
<dbReference type="AlphaFoldDB" id="A0A1M4SUR4"/>
<accession>A0A1M4SUR4</accession>
<feature type="domain" description="Mur ligase N-terminal catalytic" evidence="14">
    <location>
        <begin position="22"/>
        <end position="73"/>
    </location>
</feature>
<evidence type="ECO:0000256" key="11">
    <source>
        <dbReference type="ARBA" id="ARBA00023316"/>
    </source>
</evidence>
<feature type="binding site" evidence="12">
    <location>
        <begin position="152"/>
        <end position="153"/>
    </location>
    <ligand>
        <name>UDP-N-acetyl-alpha-D-muramoyl-L-alanyl-D-glutamate</name>
        <dbReference type="ChEBI" id="CHEBI:83900"/>
    </ligand>
</feature>
<feature type="binding site" evidence="12">
    <location>
        <position position="151"/>
    </location>
    <ligand>
        <name>UDP-N-acetyl-alpha-D-muramoyl-L-alanyl-D-glutamate</name>
        <dbReference type="ChEBI" id="CHEBI:83900"/>
    </ligand>
</feature>
<keyword evidence="6 12" id="KW-0547">Nucleotide-binding</keyword>
<dbReference type="STRING" id="1123404.SAMN02745784_00506"/>
<dbReference type="GO" id="GO:0005524">
    <property type="term" value="F:ATP binding"/>
    <property type="evidence" value="ECO:0007669"/>
    <property type="project" value="UniProtKB-UniRule"/>
</dbReference>
<dbReference type="GO" id="GO:0005737">
    <property type="term" value="C:cytoplasm"/>
    <property type="evidence" value="ECO:0007669"/>
    <property type="project" value="UniProtKB-SubCell"/>
</dbReference>
<dbReference type="Gene3D" id="3.90.190.20">
    <property type="entry name" value="Mur ligase, C-terminal domain"/>
    <property type="match status" value="1"/>
</dbReference>
<dbReference type="Gene3D" id="3.40.1190.10">
    <property type="entry name" value="Mur-like, catalytic domain"/>
    <property type="match status" value="1"/>
</dbReference>
<feature type="binding site" evidence="12">
    <location>
        <position position="459"/>
    </location>
    <ligand>
        <name>meso-2,6-diaminopimelate</name>
        <dbReference type="ChEBI" id="CHEBI:57791"/>
    </ligand>
</feature>
<evidence type="ECO:0000256" key="8">
    <source>
        <dbReference type="ARBA" id="ARBA00022960"/>
    </source>
</evidence>
<dbReference type="GO" id="GO:0071555">
    <property type="term" value="P:cell wall organization"/>
    <property type="evidence" value="ECO:0007669"/>
    <property type="project" value="UniProtKB-KW"/>
</dbReference>
<keyword evidence="9 12" id="KW-0573">Peptidoglycan synthesis</keyword>
<evidence type="ECO:0000313" key="18">
    <source>
        <dbReference type="Proteomes" id="UP000184114"/>
    </source>
</evidence>
<keyword evidence="3 12" id="KW-0963">Cytoplasm</keyword>
<dbReference type="Pfam" id="PF08245">
    <property type="entry name" value="Mur_ligase_M"/>
    <property type="match status" value="1"/>
</dbReference>
<dbReference type="InterPro" id="IPR036565">
    <property type="entry name" value="Mur-like_cat_sf"/>
</dbReference>
<feature type="domain" description="Mur ligase central" evidence="16">
    <location>
        <begin position="108"/>
        <end position="308"/>
    </location>
</feature>
<keyword evidence="10 12" id="KW-0131">Cell cycle</keyword>
<proteinExistence type="inferred from homology"/>
<dbReference type="EC" id="6.3.2.13" evidence="12"/>
<dbReference type="Pfam" id="PF01225">
    <property type="entry name" value="Mur_ligase"/>
    <property type="match status" value="1"/>
</dbReference>
<dbReference type="SUPFAM" id="SSF53623">
    <property type="entry name" value="MurD-like peptide ligases, catalytic domain"/>
    <property type="match status" value="1"/>
</dbReference>
<evidence type="ECO:0000259" key="14">
    <source>
        <dbReference type="Pfam" id="PF01225"/>
    </source>
</evidence>
<comment type="function">
    <text evidence="12">Catalyzes the addition of meso-diaminopimelic acid to the nucleotide precursor UDP-N-acetylmuramoyl-L-alanyl-D-glutamate (UMAG) in the biosynthesis of bacterial cell-wall peptidoglycan.</text>
</comment>
<evidence type="ECO:0000256" key="5">
    <source>
        <dbReference type="ARBA" id="ARBA00022618"/>
    </source>
</evidence>
<evidence type="ECO:0000256" key="9">
    <source>
        <dbReference type="ARBA" id="ARBA00022984"/>
    </source>
</evidence>